<dbReference type="SUPFAM" id="SSF101898">
    <property type="entry name" value="NHL repeat"/>
    <property type="match status" value="1"/>
</dbReference>
<comment type="caution">
    <text evidence="3">The sequence shown here is derived from an EMBL/GenBank/DDBJ whole genome shotgun (WGS) entry which is preliminary data.</text>
</comment>
<dbReference type="SUPFAM" id="SSF49785">
    <property type="entry name" value="Galactose-binding domain-like"/>
    <property type="match status" value="1"/>
</dbReference>
<name>A0A7Y6INF8_9ACTN</name>
<protein>
    <recommendedName>
        <fullName evidence="5">CBM-cenC domain-containing protein</fullName>
    </recommendedName>
</protein>
<keyword evidence="4" id="KW-1185">Reference proteome</keyword>
<feature type="signal peptide" evidence="2">
    <location>
        <begin position="1"/>
        <end position="36"/>
    </location>
</feature>
<reference evidence="3 4" key="1">
    <citation type="submission" date="2020-06" db="EMBL/GenBank/DDBJ databases">
        <authorList>
            <person name="Chanama M."/>
        </authorList>
    </citation>
    <scope>NUCLEOTIDE SEQUENCE [LARGE SCALE GENOMIC DNA]</scope>
    <source>
        <strain evidence="3 4">TBRC6557</strain>
    </source>
</reference>
<dbReference type="EMBL" id="JABWGO010000002">
    <property type="protein sequence ID" value="NUW41482.1"/>
    <property type="molecule type" value="Genomic_DNA"/>
</dbReference>
<feature type="region of interest" description="Disordered" evidence="1">
    <location>
        <begin position="589"/>
        <end position="615"/>
    </location>
</feature>
<dbReference type="Gene3D" id="2.130.10.10">
    <property type="entry name" value="YVTN repeat-like/Quinoprotein amine dehydrogenase"/>
    <property type="match status" value="1"/>
</dbReference>
<keyword evidence="2" id="KW-0732">Signal</keyword>
<evidence type="ECO:0000313" key="3">
    <source>
        <dbReference type="EMBL" id="NUW41482.1"/>
    </source>
</evidence>
<accession>A0A7Y6INF8</accession>
<feature type="chain" id="PRO_5031124275" description="CBM-cenC domain-containing protein" evidence="2">
    <location>
        <begin position="37"/>
        <end position="836"/>
    </location>
</feature>
<proteinExistence type="predicted"/>
<dbReference type="SUPFAM" id="SSF63829">
    <property type="entry name" value="Calcium-dependent phosphotriesterase"/>
    <property type="match status" value="2"/>
</dbReference>
<sequence>MARRVPCGRVGRALAVTAAAALLAALLATPSAPASASDLRIVNGGFDAGLTGWSGSHTPGGVDPVTWDGRTAARVTDGDPGAAYGRESMPGLPATAGTRYTLHAQVWADSGTAYLYLRFRDASGKLLASSSGANGSATGRQWKHVTAEGVAPAGTATVSALIYSGVADVGTAYWDEVLITKDVTDLGVQIESSVPNATTFAGGSAYALYTGTADANPQLAVVDVATERVTRKITIPDSAATPTVGGWAAATATDGRIYLGTYPNSKLYRYVPGEAAVTDLGRAEGGYSFIWDLEPGAGGKVYGGTYNDGRYFKYDDGAFTTIGTVPIVAGAQYVRSLAHDPDANATYLGTGTNAGLVRYDNVTGRTDNLLPAAYAHNSMVGGLTWTGGRLFAWIDRTLLVLRVARQADGSYTATTDAAIGDVDLHHSPARDGRVWFVRDGLLHSYDVESRTVQATSVRPALDVTGYTWDGGTLVGLGAASDGTRIFKYDPASGAWSSRVVAGTPVLPAAINALGAGPDGRIYTGGYLTGGTGVYDPLRGDGDDDRPDTGTLAGLHQTDSLLAHQGRLYIGVYPSARLYSHDPAGGWPPTLRYTGGEAGDKADDCEPGEGPPPQDRPYALAGGPDGTVYMGTVPKYGKRSGALTVWKEGAGGRTLCVVRDQSVVSLAYAGGKVFGGTSTRGALGVDPVYAPGASATLFSYDPATGAVRTHPLPLTAPTAVTALAEVDGELWGLAGGSLITLDPARPDAITAKRLFPEPDYANKPSLAWRDGVLLTVPQDPGHVYGTLGDQLFRIDRATKAMTVLRTDPGMEGLTADRFGDLYYKINERLHRLAAPAA</sequence>
<organism evidence="3 4">
    <name type="scientific">Nonomuraea rhodomycinica</name>
    <dbReference type="NCBI Taxonomy" id="1712872"/>
    <lineage>
        <taxon>Bacteria</taxon>
        <taxon>Bacillati</taxon>
        <taxon>Actinomycetota</taxon>
        <taxon>Actinomycetes</taxon>
        <taxon>Streptosporangiales</taxon>
        <taxon>Streptosporangiaceae</taxon>
        <taxon>Nonomuraea</taxon>
    </lineage>
</organism>
<dbReference type="AlphaFoldDB" id="A0A7Y6INF8"/>
<evidence type="ECO:0008006" key="5">
    <source>
        <dbReference type="Google" id="ProtNLM"/>
    </source>
</evidence>
<dbReference type="RefSeq" id="WP_175600975.1">
    <property type="nucleotide sequence ID" value="NZ_JABWGO010000002.1"/>
</dbReference>
<evidence type="ECO:0000256" key="2">
    <source>
        <dbReference type="SAM" id="SignalP"/>
    </source>
</evidence>
<evidence type="ECO:0000313" key="4">
    <source>
        <dbReference type="Proteomes" id="UP000546126"/>
    </source>
</evidence>
<dbReference type="InterPro" id="IPR015943">
    <property type="entry name" value="WD40/YVTN_repeat-like_dom_sf"/>
</dbReference>
<dbReference type="Gene3D" id="2.60.120.260">
    <property type="entry name" value="Galactose-binding domain-like"/>
    <property type="match status" value="1"/>
</dbReference>
<dbReference type="Proteomes" id="UP000546126">
    <property type="component" value="Unassembled WGS sequence"/>
</dbReference>
<evidence type="ECO:0000256" key="1">
    <source>
        <dbReference type="SAM" id="MobiDB-lite"/>
    </source>
</evidence>
<gene>
    <name evidence="3" type="ORF">HT134_15235</name>
</gene>
<dbReference type="InterPro" id="IPR008979">
    <property type="entry name" value="Galactose-bd-like_sf"/>
</dbReference>